<proteinExistence type="predicted"/>
<evidence type="ECO:0000313" key="2">
    <source>
        <dbReference type="Proteomes" id="UP000641454"/>
    </source>
</evidence>
<gene>
    <name evidence="1" type="ORF">H8R25_05700</name>
</gene>
<evidence type="ECO:0000313" key="1">
    <source>
        <dbReference type="EMBL" id="MBC5843930.1"/>
    </source>
</evidence>
<organism evidence="1 2">
    <name type="scientific">Flavobacterium muglaense</name>
    <dbReference type="NCBI Taxonomy" id="2764716"/>
    <lineage>
        <taxon>Bacteria</taxon>
        <taxon>Pseudomonadati</taxon>
        <taxon>Bacteroidota</taxon>
        <taxon>Flavobacteriia</taxon>
        <taxon>Flavobacteriales</taxon>
        <taxon>Flavobacteriaceae</taxon>
        <taxon>Flavobacterium</taxon>
    </lineage>
</organism>
<reference evidence="1 2" key="1">
    <citation type="submission" date="2020-08" db="EMBL/GenBank/DDBJ databases">
        <title>Description of novel Flavobacterium F-392 isolate.</title>
        <authorList>
            <person name="Saticioglu I.B."/>
            <person name="Duman M."/>
            <person name="Altun S."/>
        </authorList>
    </citation>
    <scope>NUCLEOTIDE SEQUENCE [LARGE SCALE GENOMIC DNA]</scope>
    <source>
        <strain evidence="1 2">F-392</strain>
    </source>
</reference>
<dbReference type="Proteomes" id="UP000641454">
    <property type="component" value="Unassembled WGS sequence"/>
</dbReference>
<keyword evidence="2" id="KW-1185">Reference proteome</keyword>
<dbReference type="AlphaFoldDB" id="A0A923MZC8"/>
<protein>
    <submittedName>
        <fullName evidence="1">Uncharacterized protein</fullName>
    </submittedName>
</protein>
<name>A0A923MZC8_9FLAO</name>
<accession>A0A923MZC8</accession>
<dbReference type="EMBL" id="JACRUL010000008">
    <property type="protein sequence ID" value="MBC5843930.1"/>
    <property type="molecule type" value="Genomic_DNA"/>
</dbReference>
<comment type="caution">
    <text evidence="1">The sequence shown here is derived from an EMBL/GenBank/DDBJ whole genome shotgun (WGS) entry which is preliminary data.</text>
</comment>
<sequence length="139" mass="15345">MYADAANSKTISADLLAKLAAVEIDDSNTVLVAYKGGAMTLNGKFSSKIKDKKSNLIAGAKFIEAAVAASPNSVEIRFIRLSVQENLPTFVNYRKNIKEDKEFVIKNYKSLSGELKEYVKNFILQSKSFSVSEKQVVNK</sequence>